<dbReference type="InterPro" id="IPR001375">
    <property type="entry name" value="Peptidase_S9_cat"/>
</dbReference>
<reference evidence="3 4" key="1">
    <citation type="submission" date="2017-09" db="EMBL/GenBank/DDBJ databases">
        <authorList>
            <person name="Ehlers B."/>
            <person name="Leendertz F.H."/>
        </authorList>
    </citation>
    <scope>NUCLEOTIDE SEQUENCE [LARGE SCALE GENOMIC DNA]</scope>
    <source>
        <strain evidence="3 4">CGMCC 1.10978</strain>
    </source>
</reference>
<feature type="chain" id="PRO_5013058172" evidence="1">
    <location>
        <begin position="20"/>
        <end position="308"/>
    </location>
</feature>
<dbReference type="EMBL" id="OCND01000001">
    <property type="protein sequence ID" value="SOD50756.1"/>
    <property type="molecule type" value="Genomic_DNA"/>
</dbReference>
<dbReference type="Proteomes" id="UP000219374">
    <property type="component" value="Unassembled WGS sequence"/>
</dbReference>
<keyword evidence="4" id="KW-1185">Reference proteome</keyword>
<dbReference type="InterPro" id="IPR029058">
    <property type="entry name" value="AB_hydrolase_fold"/>
</dbReference>
<feature type="signal peptide" evidence="1">
    <location>
        <begin position="1"/>
        <end position="19"/>
    </location>
</feature>
<accession>A0A286CWI1</accession>
<dbReference type="Pfam" id="PF00326">
    <property type="entry name" value="Peptidase_S9"/>
    <property type="match status" value="1"/>
</dbReference>
<name>A0A286CWI1_9GAMM</name>
<proteinExistence type="predicted"/>
<dbReference type="GO" id="GO:0006508">
    <property type="term" value="P:proteolysis"/>
    <property type="evidence" value="ECO:0007669"/>
    <property type="project" value="InterPro"/>
</dbReference>
<dbReference type="AlphaFoldDB" id="A0A286CWI1"/>
<gene>
    <name evidence="3" type="ORF">SAMN06296416_101307</name>
</gene>
<evidence type="ECO:0000256" key="1">
    <source>
        <dbReference type="SAM" id="SignalP"/>
    </source>
</evidence>
<sequence length="308" mass="32674">MRLVLWVIAVLVLVSPVRAMSTTPDAGQTCAPAASTEAPRVIQTELVGVPAWIRVPARISAPPIVLWHGFGPPDNEEALMALLPLDDVPAVKVYLGLPMFGKRAPEEPGVLAQRQAENLATGVFEPVVMGAAHELPDVVDVLRRRGCLQRGQGIGLFGFSAGGAAVLYALAEREVPVEAAVVLNASTGLSASVAAYERAAGRKFDWTPETRLLARRSDAIGRAADIAQATPPPALLIVHGAKDAMVDQTGAHALHRVLKPHYAGNGAGRLRLSIVPDLPHALRTPGDIAHARTLAGAWFLRFMAREDN</sequence>
<dbReference type="Gene3D" id="3.40.50.1820">
    <property type="entry name" value="alpha/beta hydrolase"/>
    <property type="match status" value="1"/>
</dbReference>
<protein>
    <submittedName>
        <fullName evidence="3">Prolyl oligopeptidase family protein</fullName>
    </submittedName>
</protein>
<keyword evidence="1" id="KW-0732">Signal</keyword>
<evidence type="ECO:0000313" key="3">
    <source>
        <dbReference type="EMBL" id="SOD50756.1"/>
    </source>
</evidence>
<dbReference type="GO" id="GO:0008236">
    <property type="term" value="F:serine-type peptidase activity"/>
    <property type="evidence" value="ECO:0007669"/>
    <property type="project" value="InterPro"/>
</dbReference>
<organism evidence="3 4">
    <name type="scientific">Pseudoxanthomonas wuyuanensis</name>
    <dbReference type="NCBI Taxonomy" id="1073196"/>
    <lineage>
        <taxon>Bacteria</taxon>
        <taxon>Pseudomonadati</taxon>
        <taxon>Pseudomonadota</taxon>
        <taxon>Gammaproteobacteria</taxon>
        <taxon>Lysobacterales</taxon>
        <taxon>Lysobacteraceae</taxon>
        <taxon>Pseudoxanthomonas</taxon>
    </lineage>
</organism>
<evidence type="ECO:0000259" key="2">
    <source>
        <dbReference type="Pfam" id="PF00326"/>
    </source>
</evidence>
<evidence type="ECO:0000313" key="4">
    <source>
        <dbReference type="Proteomes" id="UP000219374"/>
    </source>
</evidence>
<dbReference type="SUPFAM" id="SSF53474">
    <property type="entry name" value="alpha/beta-Hydrolases"/>
    <property type="match status" value="1"/>
</dbReference>
<feature type="domain" description="Peptidase S9 prolyl oligopeptidase catalytic" evidence="2">
    <location>
        <begin position="137"/>
        <end position="303"/>
    </location>
</feature>